<dbReference type="RefSeq" id="WP_377555798.1">
    <property type="nucleotide sequence ID" value="NZ_JBHUHQ010000011.1"/>
</dbReference>
<evidence type="ECO:0000313" key="5">
    <source>
        <dbReference type="EMBL" id="MFD2043744.1"/>
    </source>
</evidence>
<accession>A0ABW4VVU9</accession>
<feature type="domain" description="HTH tetR-type" evidence="4">
    <location>
        <begin position="2"/>
        <end position="62"/>
    </location>
</feature>
<comment type="caution">
    <text evidence="5">The sequence shown here is derived from an EMBL/GenBank/DDBJ whole genome shotgun (WGS) entry which is preliminary data.</text>
</comment>
<reference evidence="6" key="1">
    <citation type="journal article" date="2019" name="Int. J. Syst. Evol. Microbiol.">
        <title>The Global Catalogue of Microorganisms (GCM) 10K type strain sequencing project: providing services to taxonomists for standard genome sequencing and annotation.</title>
        <authorList>
            <consortium name="The Broad Institute Genomics Platform"/>
            <consortium name="The Broad Institute Genome Sequencing Center for Infectious Disease"/>
            <person name="Wu L."/>
            <person name="Ma J."/>
        </authorList>
    </citation>
    <scope>NUCLEOTIDE SEQUENCE [LARGE SCALE GENOMIC DNA]</scope>
    <source>
        <strain evidence="6">R28</strain>
    </source>
</reference>
<gene>
    <name evidence="5" type="ORF">ACFSJF_05635</name>
</gene>
<keyword evidence="1" id="KW-0678">Repressor</keyword>
<dbReference type="Proteomes" id="UP001597383">
    <property type="component" value="Unassembled WGS sequence"/>
</dbReference>
<keyword evidence="2 3" id="KW-0238">DNA-binding</keyword>
<proteinExistence type="predicted"/>
<organism evidence="5 6">
    <name type="scientific">Ornithinibacillus salinisoli</name>
    <dbReference type="NCBI Taxonomy" id="1848459"/>
    <lineage>
        <taxon>Bacteria</taxon>
        <taxon>Bacillati</taxon>
        <taxon>Bacillota</taxon>
        <taxon>Bacilli</taxon>
        <taxon>Bacillales</taxon>
        <taxon>Bacillaceae</taxon>
        <taxon>Ornithinibacillus</taxon>
    </lineage>
</organism>
<evidence type="ECO:0000256" key="1">
    <source>
        <dbReference type="ARBA" id="ARBA00022491"/>
    </source>
</evidence>
<dbReference type="Gene3D" id="1.10.357.10">
    <property type="entry name" value="Tetracycline Repressor, domain 2"/>
    <property type="match status" value="1"/>
</dbReference>
<dbReference type="Pfam" id="PF00440">
    <property type="entry name" value="TetR_N"/>
    <property type="match status" value="1"/>
</dbReference>
<dbReference type="PANTHER" id="PTHR43479">
    <property type="entry name" value="ACREF/ENVCD OPERON REPRESSOR-RELATED"/>
    <property type="match status" value="1"/>
</dbReference>
<dbReference type="InterPro" id="IPR023772">
    <property type="entry name" value="DNA-bd_HTH_TetR-type_CS"/>
</dbReference>
<dbReference type="PANTHER" id="PTHR43479:SF22">
    <property type="entry name" value="TRANSCRIPTIONAL REGULATOR, TETR FAMILY"/>
    <property type="match status" value="1"/>
</dbReference>
<dbReference type="PROSITE" id="PS50977">
    <property type="entry name" value="HTH_TETR_2"/>
    <property type="match status" value="1"/>
</dbReference>
<dbReference type="InterPro" id="IPR009057">
    <property type="entry name" value="Homeodomain-like_sf"/>
</dbReference>
<dbReference type="InterPro" id="IPR050624">
    <property type="entry name" value="HTH-type_Tx_Regulator"/>
</dbReference>
<keyword evidence="6" id="KW-1185">Reference proteome</keyword>
<dbReference type="SUPFAM" id="SSF46689">
    <property type="entry name" value="Homeodomain-like"/>
    <property type="match status" value="1"/>
</dbReference>
<evidence type="ECO:0000256" key="3">
    <source>
        <dbReference type="PROSITE-ProRule" id="PRU00335"/>
    </source>
</evidence>
<dbReference type="PROSITE" id="PS01081">
    <property type="entry name" value="HTH_TETR_1"/>
    <property type="match status" value="1"/>
</dbReference>
<evidence type="ECO:0000313" key="6">
    <source>
        <dbReference type="Proteomes" id="UP001597383"/>
    </source>
</evidence>
<dbReference type="PRINTS" id="PR00455">
    <property type="entry name" value="HTHTETR"/>
</dbReference>
<sequence>MNERKRKVADIALKLFIEKGFQQTSIQEIIDKANISKGTFYNYFSSKNDCIAEILENIRYDAGQQRVAMQIGKDPQDREVLIEQITILMKLNEENKLRTLFENILSSDQADLKKLVIQHRVIEMEWLANRLVDIMGEDIREYATEATVLYFGMLQYMLFTLNLTNSNYSLDELIETILSHVELLIPQMKKKGSTILTNFAIDLLQTNVHKKVMTKPELMEMANQLKANYDFNEEQQDLFDVILSELERDRIRKIVVQKLLKPFLQLFEESTIASQVQLFTNAVWTYLKTI</sequence>
<dbReference type="EMBL" id="JBHUHQ010000011">
    <property type="protein sequence ID" value="MFD2043744.1"/>
    <property type="molecule type" value="Genomic_DNA"/>
</dbReference>
<evidence type="ECO:0000256" key="2">
    <source>
        <dbReference type="ARBA" id="ARBA00023125"/>
    </source>
</evidence>
<dbReference type="InterPro" id="IPR001647">
    <property type="entry name" value="HTH_TetR"/>
</dbReference>
<feature type="DNA-binding region" description="H-T-H motif" evidence="3">
    <location>
        <begin position="25"/>
        <end position="44"/>
    </location>
</feature>
<name>A0ABW4VVU9_9BACI</name>
<protein>
    <submittedName>
        <fullName evidence="5">TetR/AcrR family transcriptional regulator</fullName>
    </submittedName>
</protein>
<evidence type="ECO:0000259" key="4">
    <source>
        <dbReference type="PROSITE" id="PS50977"/>
    </source>
</evidence>